<dbReference type="SUPFAM" id="SSF57850">
    <property type="entry name" value="RING/U-box"/>
    <property type="match status" value="1"/>
</dbReference>
<proteinExistence type="predicted"/>
<dbReference type="EC" id="2.3.2.27" evidence="2"/>
<dbReference type="GO" id="GO:0008270">
    <property type="term" value="F:zinc ion binding"/>
    <property type="evidence" value="ECO:0007669"/>
    <property type="project" value="UniProtKB-KW"/>
</dbReference>
<sequence>MAPPSWLPPLNSHQHSMVDVHIHDSYVRPSFGDHRLLMALNVCVEFYSENDEHMELPFPGFFLTYTTTINMKNPQVVEEELWDLILDEDLIPFPLDNCFVSVTERRQLHGSPPLPQRCNGDELVGRIFDFVHLVHNKPKNDGSMAVVSLEIQKNVMVPAEEFASWFSWYDEQKRIDPEFESEYSEAIAGPRDRSEVYQEVESLMARRPAKIVGGELETVVVNGGKDGASSCSICLEGFSDGGRGTRLPCNHMFHENCIVRWLRGNHVCPLCRYQLPVDDE</sequence>
<keyword evidence="9" id="KW-1185">Reference proteome</keyword>
<dbReference type="InterPro" id="IPR013083">
    <property type="entry name" value="Znf_RING/FYVE/PHD"/>
</dbReference>
<keyword evidence="5" id="KW-0862">Zinc</keyword>
<accession>A0AAE1YVW2</accession>
<evidence type="ECO:0000313" key="8">
    <source>
        <dbReference type="EMBL" id="KAK4436741.1"/>
    </source>
</evidence>
<dbReference type="PANTHER" id="PTHR15710:SF243">
    <property type="entry name" value="E3 UBIQUITIN-PROTEIN LIGASE PRAJA-2 ISOFORM X1"/>
    <property type="match status" value="1"/>
</dbReference>
<dbReference type="SMART" id="SM00184">
    <property type="entry name" value="RING"/>
    <property type="match status" value="1"/>
</dbReference>
<evidence type="ECO:0000256" key="6">
    <source>
        <dbReference type="PROSITE-ProRule" id="PRU00175"/>
    </source>
</evidence>
<dbReference type="GO" id="GO:0005737">
    <property type="term" value="C:cytoplasm"/>
    <property type="evidence" value="ECO:0007669"/>
    <property type="project" value="TreeGrafter"/>
</dbReference>
<dbReference type="PROSITE" id="PS50089">
    <property type="entry name" value="ZF_RING_2"/>
    <property type="match status" value="1"/>
</dbReference>
<comment type="caution">
    <text evidence="8">The sequence shown here is derived from an EMBL/GenBank/DDBJ whole genome shotgun (WGS) entry which is preliminary data.</text>
</comment>
<dbReference type="EMBL" id="JACGWO010000001">
    <property type="protein sequence ID" value="KAK4436741.1"/>
    <property type="molecule type" value="Genomic_DNA"/>
</dbReference>
<protein>
    <recommendedName>
        <fullName evidence="2">RING-type E3 ubiquitin transferase</fullName>
        <ecNumber evidence="2">2.3.2.27</ecNumber>
    </recommendedName>
</protein>
<name>A0AAE1YVW2_9LAMI</name>
<keyword evidence="3" id="KW-0479">Metal-binding</keyword>
<evidence type="ECO:0000256" key="4">
    <source>
        <dbReference type="ARBA" id="ARBA00022771"/>
    </source>
</evidence>
<dbReference type="Proteomes" id="UP001293254">
    <property type="component" value="Unassembled WGS sequence"/>
</dbReference>
<reference evidence="8" key="1">
    <citation type="submission" date="2020-06" db="EMBL/GenBank/DDBJ databases">
        <authorList>
            <person name="Li T."/>
            <person name="Hu X."/>
            <person name="Zhang T."/>
            <person name="Song X."/>
            <person name="Zhang H."/>
            <person name="Dai N."/>
            <person name="Sheng W."/>
            <person name="Hou X."/>
            <person name="Wei L."/>
        </authorList>
    </citation>
    <scope>NUCLEOTIDE SEQUENCE</scope>
    <source>
        <strain evidence="8">3651</strain>
        <tissue evidence="8">Leaf</tissue>
    </source>
</reference>
<gene>
    <name evidence="8" type="ORF">Salat_0008000</name>
</gene>
<dbReference type="PANTHER" id="PTHR15710">
    <property type="entry name" value="E3 UBIQUITIN-PROTEIN LIGASE PRAJA"/>
    <property type="match status" value="1"/>
</dbReference>
<evidence type="ECO:0000256" key="5">
    <source>
        <dbReference type="ARBA" id="ARBA00022833"/>
    </source>
</evidence>
<evidence type="ECO:0000256" key="1">
    <source>
        <dbReference type="ARBA" id="ARBA00000900"/>
    </source>
</evidence>
<evidence type="ECO:0000256" key="2">
    <source>
        <dbReference type="ARBA" id="ARBA00012483"/>
    </source>
</evidence>
<dbReference type="GO" id="GO:0061630">
    <property type="term" value="F:ubiquitin protein ligase activity"/>
    <property type="evidence" value="ECO:0007669"/>
    <property type="project" value="UniProtKB-EC"/>
</dbReference>
<dbReference type="InterPro" id="IPR001841">
    <property type="entry name" value="Znf_RING"/>
</dbReference>
<dbReference type="Gene3D" id="3.30.40.10">
    <property type="entry name" value="Zinc/RING finger domain, C3HC4 (zinc finger)"/>
    <property type="match status" value="1"/>
</dbReference>
<reference evidence="8" key="2">
    <citation type="journal article" date="2024" name="Plant">
        <title>Genomic evolution and insights into agronomic trait innovations of Sesamum species.</title>
        <authorList>
            <person name="Miao H."/>
            <person name="Wang L."/>
            <person name="Qu L."/>
            <person name="Liu H."/>
            <person name="Sun Y."/>
            <person name="Le M."/>
            <person name="Wang Q."/>
            <person name="Wei S."/>
            <person name="Zheng Y."/>
            <person name="Lin W."/>
            <person name="Duan Y."/>
            <person name="Cao H."/>
            <person name="Xiong S."/>
            <person name="Wang X."/>
            <person name="Wei L."/>
            <person name="Li C."/>
            <person name="Ma Q."/>
            <person name="Ju M."/>
            <person name="Zhao R."/>
            <person name="Li G."/>
            <person name="Mu C."/>
            <person name="Tian Q."/>
            <person name="Mei H."/>
            <person name="Zhang T."/>
            <person name="Gao T."/>
            <person name="Zhang H."/>
        </authorList>
    </citation>
    <scope>NUCLEOTIDE SEQUENCE</scope>
    <source>
        <strain evidence="8">3651</strain>
    </source>
</reference>
<evidence type="ECO:0000259" key="7">
    <source>
        <dbReference type="PROSITE" id="PS50089"/>
    </source>
</evidence>
<organism evidence="8 9">
    <name type="scientific">Sesamum alatum</name>
    <dbReference type="NCBI Taxonomy" id="300844"/>
    <lineage>
        <taxon>Eukaryota</taxon>
        <taxon>Viridiplantae</taxon>
        <taxon>Streptophyta</taxon>
        <taxon>Embryophyta</taxon>
        <taxon>Tracheophyta</taxon>
        <taxon>Spermatophyta</taxon>
        <taxon>Magnoliopsida</taxon>
        <taxon>eudicotyledons</taxon>
        <taxon>Gunneridae</taxon>
        <taxon>Pentapetalae</taxon>
        <taxon>asterids</taxon>
        <taxon>lamiids</taxon>
        <taxon>Lamiales</taxon>
        <taxon>Pedaliaceae</taxon>
        <taxon>Sesamum</taxon>
    </lineage>
</organism>
<comment type="catalytic activity">
    <reaction evidence="1">
        <text>S-ubiquitinyl-[E2 ubiquitin-conjugating enzyme]-L-cysteine + [acceptor protein]-L-lysine = [E2 ubiquitin-conjugating enzyme]-L-cysteine + N(6)-ubiquitinyl-[acceptor protein]-L-lysine.</text>
        <dbReference type="EC" id="2.3.2.27"/>
    </reaction>
</comment>
<evidence type="ECO:0000256" key="3">
    <source>
        <dbReference type="ARBA" id="ARBA00022723"/>
    </source>
</evidence>
<feature type="domain" description="RING-type" evidence="7">
    <location>
        <begin position="231"/>
        <end position="272"/>
    </location>
</feature>
<dbReference type="AlphaFoldDB" id="A0AAE1YVW2"/>
<keyword evidence="4 6" id="KW-0863">Zinc-finger</keyword>
<evidence type="ECO:0000313" key="9">
    <source>
        <dbReference type="Proteomes" id="UP001293254"/>
    </source>
</evidence>
<dbReference type="GO" id="GO:0016567">
    <property type="term" value="P:protein ubiquitination"/>
    <property type="evidence" value="ECO:0007669"/>
    <property type="project" value="TreeGrafter"/>
</dbReference>
<dbReference type="Pfam" id="PF13639">
    <property type="entry name" value="zf-RING_2"/>
    <property type="match status" value="1"/>
</dbReference>